<keyword evidence="3" id="KW-0663">Pyridoxal phosphate</keyword>
<reference evidence="6" key="3">
    <citation type="submission" date="2015-04" db="UniProtKB">
        <authorList>
            <consortium name="EnsemblPlants"/>
        </authorList>
    </citation>
    <scope>IDENTIFICATION</scope>
    <source>
        <strain evidence="6">cv. Jemalong A17</strain>
    </source>
</reference>
<name>A0A072VKX5_MEDTR</name>
<dbReference type="GO" id="GO:0030170">
    <property type="term" value="F:pyridoxal phosphate binding"/>
    <property type="evidence" value="ECO:0000318"/>
    <property type="project" value="GO_Central"/>
</dbReference>
<dbReference type="GO" id="GO:0035999">
    <property type="term" value="P:tetrahydrofolate interconversion"/>
    <property type="evidence" value="ECO:0007669"/>
    <property type="project" value="UniProtKB-UniPathway"/>
</dbReference>
<reference evidence="5 7" key="2">
    <citation type="journal article" date="2014" name="BMC Genomics">
        <title>An improved genome release (version Mt4.0) for the model legume Medicago truncatula.</title>
        <authorList>
            <person name="Tang H."/>
            <person name="Krishnakumar V."/>
            <person name="Bidwell S."/>
            <person name="Rosen B."/>
            <person name="Chan A."/>
            <person name="Zhou S."/>
            <person name="Gentzbittel L."/>
            <person name="Childs K.L."/>
            <person name="Yandell M."/>
            <person name="Gundlach H."/>
            <person name="Mayer K.F."/>
            <person name="Schwartz D.C."/>
            <person name="Town C.D."/>
        </authorList>
    </citation>
    <scope>GENOME REANNOTATION</scope>
    <source>
        <strain evidence="5">A17</strain>
        <strain evidence="6 7">cv. Jemalong A17</strain>
    </source>
</reference>
<dbReference type="InterPro" id="IPR015424">
    <property type="entry name" value="PyrdxlP-dep_Trfase"/>
</dbReference>
<evidence type="ECO:0000256" key="2">
    <source>
        <dbReference type="ARBA" id="ARBA00001933"/>
    </source>
</evidence>
<dbReference type="InterPro" id="IPR049943">
    <property type="entry name" value="Ser_HO-MeTrfase-like"/>
</dbReference>
<reference evidence="5 7" key="1">
    <citation type="journal article" date="2011" name="Nature">
        <title>The Medicago genome provides insight into the evolution of rhizobial symbioses.</title>
        <authorList>
            <person name="Young N.D."/>
            <person name="Debelle F."/>
            <person name="Oldroyd G.E."/>
            <person name="Geurts R."/>
            <person name="Cannon S.B."/>
            <person name="Udvardi M.K."/>
            <person name="Benedito V.A."/>
            <person name="Mayer K.F."/>
            <person name="Gouzy J."/>
            <person name="Schoof H."/>
            <person name="Van de Peer Y."/>
            <person name="Proost S."/>
            <person name="Cook D.R."/>
            <person name="Meyers B.C."/>
            <person name="Spannagl M."/>
            <person name="Cheung F."/>
            <person name="De Mita S."/>
            <person name="Krishnakumar V."/>
            <person name="Gundlach H."/>
            <person name="Zhou S."/>
            <person name="Mudge J."/>
            <person name="Bharti A.K."/>
            <person name="Murray J.D."/>
            <person name="Naoumkina M.A."/>
            <person name="Rosen B."/>
            <person name="Silverstein K.A."/>
            <person name="Tang H."/>
            <person name="Rombauts S."/>
            <person name="Zhao P.X."/>
            <person name="Zhou P."/>
            <person name="Barbe V."/>
            <person name="Bardou P."/>
            <person name="Bechner M."/>
            <person name="Bellec A."/>
            <person name="Berger A."/>
            <person name="Berges H."/>
            <person name="Bidwell S."/>
            <person name="Bisseling T."/>
            <person name="Choisne N."/>
            <person name="Couloux A."/>
            <person name="Denny R."/>
            <person name="Deshpande S."/>
            <person name="Dai X."/>
            <person name="Doyle J.J."/>
            <person name="Dudez A.M."/>
            <person name="Farmer A.D."/>
            <person name="Fouteau S."/>
            <person name="Franken C."/>
            <person name="Gibelin C."/>
            <person name="Gish J."/>
            <person name="Goldstein S."/>
            <person name="Gonzalez A.J."/>
            <person name="Green P.J."/>
            <person name="Hallab A."/>
            <person name="Hartog M."/>
            <person name="Hua A."/>
            <person name="Humphray S.J."/>
            <person name="Jeong D.H."/>
            <person name="Jing Y."/>
            <person name="Jocker A."/>
            <person name="Kenton S.M."/>
            <person name="Kim D.J."/>
            <person name="Klee K."/>
            <person name="Lai H."/>
            <person name="Lang C."/>
            <person name="Lin S."/>
            <person name="Macmil S.L."/>
            <person name="Magdelenat G."/>
            <person name="Matthews L."/>
            <person name="McCorrison J."/>
            <person name="Monaghan E.L."/>
            <person name="Mun J.H."/>
            <person name="Najar F.Z."/>
            <person name="Nicholson C."/>
            <person name="Noirot C."/>
            <person name="O'Bleness M."/>
            <person name="Paule C.R."/>
            <person name="Poulain J."/>
            <person name="Prion F."/>
            <person name="Qin B."/>
            <person name="Qu C."/>
            <person name="Retzel E.F."/>
            <person name="Riddle C."/>
            <person name="Sallet E."/>
            <person name="Samain S."/>
            <person name="Samson N."/>
            <person name="Sanders I."/>
            <person name="Saurat O."/>
            <person name="Scarpelli C."/>
            <person name="Schiex T."/>
            <person name="Segurens B."/>
            <person name="Severin A.J."/>
            <person name="Sherrier D.J."/>
            <person name="Shi R."/>
            <person name="Sims S."/>
            <person name="Singer S.R."/>
            <person name="Sinharoy S."/>
            <person name="Sterck L."/>
            <person name="Viollet A."/>
            <person name="Wang B.B."/>
            <person name="Wang K."/>
            <person name="Wang M."/>
            <person name="Wang X."/>
            <person name="Warfsmann J."/>
            <person name="Weissenbach J."/>
            <person name="White D.D."/>
            <person name="White J.D."/>
            <person name="Wiley G.B."/>
            <person name="Wincker P."/>
            <person name="Xing Y."/>
            <person name="Yang L."/>
            <person name="Yao Z."/>
            <person name="Ying F."/>
            <person name="Zhai J."/>
            <person name="Zhou L."/>
            <person name="Zuber A."/>
            <person name="Denarie J."/>
            <person name="Dixon R.A."/>
            <person name="May G.D."/>
            <person name="Schwartz D.C."/>
            <person name="Rogers J."/>
            <person name="Quetier F."/>
            <person name="Town C.D."/>
            <person name="Roe B.A."/>
        </authorList>
    </citation>
    <scope>NUCLEOTIDE SEQUENCE [LARGE SCALE GENOMIC DNA]</scope>
    <source>
        <strain evidence="5">A17</strain>
        <strain evidence="6 7">cv. Jemalong A17</strain>
    </source>
</reference>
<dbReference type="GO" id="GO:0046653">
    <property type="term" value="P:tetrahydrofolate metabolic process"/>
    <property type="evidence" value="ECO:0000318"/>
    <property type="project" value="GO_Central"/>
</dbReference>
<dbReference type="PANTHER" id="PTHR11680:SF63">
    <property type="entry name" value="SERINE HYDROXYMETHYLTRANSFERASE 3, CHLOROPLASTIC"/>
    <property type="match status" value="1"/>
</dbReference>
<dbReference type="Gene3D" id="3.90.1150.10">
    <property type="entry name" value="Aspartate Aminotransferase, domain 1"/>
    <property type="match status" value="1"/>
</dbReference>
<dbReference type="UniPathway" id="UPA00193"/>
<evidence type="ECO:0000313" key="5">
    <source>
        <dbReference type="EMBL" id="KEH42674.1"/>
    </source>
</evidence>
<dbReference type="GO" id="GO:0004372">
    <property type="term" value="F:glycine hydroxymethyltransferase activity"/>
    <property type="evidence" value="ECO:0000318"/>
    <property type="project" value="GO_Central"/>
</dbReference>
<dbReference type="InterPro" id="IPR039429">
    <property type="entry name" value="SHMT-like_dom"/>
</dbReference>
<comment type="cofactor">
    <cofactor evidence="2">
        <name>pyridoxal 5'-phosphate</name>
        <dbReference type="ChEBI" id="CHEBI:597326"/>
    </cofactor>
</comment>
<gene>
    <name evidence="5" type="ordered locus">MTR_1g073580</name>
</gene>
<accession>A0A072VKX5</accession>
<evidence type="ECO:0000256" key="1">
    <source>
        <dbReference type="ARBA" id="ARBA00001528"/>
    </source>
</evidence>
<organism evidence="5 7">
    <name type="scientific">Medicago truncatula</name>
    <name type="common">Barrel medic</name>
    <name type="synonym">Medicago tribuloides</name>
    <dbReference type="NCBI Taxonomy" id="3880"/>
    <lineage>
        <taxon>Eukaryota</taxon>
        <taxon>Viridiplantae</taxon>
        <taxon>Streptophyta</taxon>
        <taxon>Embryophyta</taxon>
        <taxon>Tracheophyta</taxon>
        <taxon>Spermatophyta</taxon>
        <taxon>Magnoliopsida</taxon>
        <taxon>eudicotyledons</taxon>
        <taxon>Gunneridae</taxon>
        <taxon>Pentapetalae</taxon>
        <taxon>rosids</taxon>
        <taxon>fabids</taxon>
        <taxon>Fabales</taxon>
        <taxon>Fabaceae</taxon>
        <taxon>Papilionoideae</taxon>
        <taxon>50 kb inversion clade</taxon>
        <taxon>NPAAA clade</taxon>
        <taxon>Hologalegina</taxon>
        <taxon>IRL clade</taxon>
        <taxon>Trifolieae</taxon>
        <taxon>Medicago</taxon>
    </lineage>
</organism>
<dbReference type="HOGENOM" id="CLU_1125956_0_0_1"/>
<comment type="catalytic activity">
    <reaction evidence="1">
        <text>(6R)-5,10-methylene-5,6,7,8-tetrahydrofolate + glycine + H2O = (6S)-5,6,7,8-tetrahydrofolate + L-serine</text>
        <dbReference type="Rhea" id="RHEA:15481"/>
        <dbReference type="ChEBI" id="CHEBI:15377"/>
        <dbReference type="ChEBI" id="CHEBI:15636"/>
        <dbReference type="ChEBI" id="CHEBI:33384"/>
        <dbReference type="ChEBI" id="CHEBI:57305"/>
        <dbReference type="ChEBI" id="CHEBI:57453"/>
        <dbReference type="EC" id="2.1.2.1"/>
    </reaction>
</comment>
<evidence type="ECO:0000313" key="6">
    <source>
        <dbReference type="EnsemblPlants" id="KEH42674"/>
    </source>
</evidence>
<dbReference type="InterPro" id="IPR015422">
    <property type="entry name" value="PyrdxlP-dep_Trfase_small"/>
</dbReference>
<dbReference type="EnsemblPlants" id="KEH42674">
    <property type="protein sequence ID" value="KEH42674"/>
    <property type="gene ID" value="MTR_1g073580"/>
</dbReference>
<sequence>MPYRLDESTDLIGLEKTAAEFRPKLIVASVYPPDVNYSRIRKIADEVGAFFMMDMTHILGFVAESVLADPFEFCDIVATATLKVVANCIALANRLVEHGYKLVSGGNDNHMVLVDLGQFGIDGALVKKILNMAFINGNKNLVSGDKNALVSNGISIGTKAMTTRGFNEKEFELFADLIHEGVLLSFEAKSLVLGSMDQDFMNVFISPEFSLGDKVSDLRRKVQALAPSSGSKMFGYGLRFYEFCDIA</sequence>
<evidence type="ECO:0000259" key="4">
    <source>
        <dbReference type="Pfam" id="PF00464"/>
    </source>
</evidence>
<dbReference type="Proteomes" id="UP000002051">
    <property type="component" value="Unassembled WGS sequence"/>
</dbReference>
<protein>
    <submittedName>
        <fullName evidence="5">Serine transhydroxymethyltransferase</fullName>
    </submittedName>
</protein>
<dbReference type="Gene3D" id="3.40.640.10">
    <property type="entry name" value="Type I PLP-dependent aspartate aminotransferase-like (Major domain)"/>
    <property type="match status" value="1"/>
</dbReference>
<dbReference type="STRING" id="3880.A0A072VKX5"/>
<dbReference type="PANTHER" id="PTHR11680">
    <property type="entry name" value="SERINE HYDROXYMETHYLTRANSFERASE"/>
    <property type="match status" value="1"/>
</dbReference>
<dbReference type="GO" id="GO:0005739">
    <property type="term" value="C:mitochondrion"/>
    <property type="evidence" value="ECO:0000318"/>
    <property type="project" value="GO_Central"/>
</dbReference>
<keyword evidence="7" id="KW-1185">Reference proteome</keyword>
<evidence type="ECO:0000313" key="7">
    <source>
        <dbReference type="Proteomes" id="UP000002051"/>
    </source>
</evidence>
<evidence type="ECO:0000256" key="3">
    <source>
        <dbReference type="ARBA" id="ARBA00022898"/>
    </source>
</evidence>
<proteinExistence type="predicted"/>
<dbReference type="InterPro" id="IPR015421">
    <property type="entry name" value="PyrdxlP-dep_Trfase_major"/>
</dbReference>
<dbReference type="Pfam" id="PF00464">
    <property type="entry name" value="SHMT"/>
    <property type="match status" value="1"/>
</dbReference>
<dbReference type="AlphaFoldDB" id="A0A072VKX5"/>
<dbReference type="EMBL" id="CM001217">
    <property type="protein sequence ID" value="KEH42674.1"/>
    <property type="molecule type" value="Genomic_DNA"/>
</dbReference>
<feature type="domain" description="Serine hydroxymethyltransferase-like" evidence="4">
    <location>
        <begin position="83"/>
        <end position="178"/>
    </location>
</feature>
<dbReference type="SUPFAM" id="SSF53383">
    <property type="entry name" value="PLP-dependent transferases"/>
    <property type="match status" value="1"/>
</dbReference>
<dbReference type="GO" id="GO:0019264">
    <property type="term" value="P:glycine biosynthetic process from serine"/>
    <property type="evidence" value="ECO:0000318"/>
    <property type="project" value="GO_Central"/>
</dbReference>